<dbReference type="PROSITE" id="PS51257">
    <property type="entry name" value="PROKAR_LIPOPROTEIN"/>
    <property type="match status" value="1"/>
</dbReference>
<dbReference type="RefSeq" id="WP_275845203.1">
    <property type="nucleotide sequence ID" value="NZ_CP135996.1"/>
</dbReference>
<feature type="signal peptide" evidence="1">
    <location>
        <begin position="1"/>
        <end position="21"/>
    </location>
</feature>
<feature type="chain" id="PRO_5041663949" evidence="1">
    <location>
        <begin position="22"/>
        <end position="546"/>
    </location>
</feature>
<dbReference type="Proteomes" id="UP001300604">
    <property type="component" value="Chromosome"/>
</dbReference>
<organism evidence="2 3">
    <name type="scientific">Caproicibacterium argilliputei</name>
    <dbReference type="NCBI Taxonomy" id="3030016"/>
    <lineage>
        <taxon>Bacteria</taxon>
        <taxon>Bacillati</taxon>
        <taxon>Bacillota</taxon>
        <taxon>Clostridia</taxon>
        <taxon>Eubacteriales</taxon>
        <taxon>Oscillospiraceae</taxon>
        <taxon>Caproicibacterium</taxon>
    </lineage>
</organism>
<dbReference type="InterPro" id="IPR050490">
    <property type="entry name" value="Bact_solute-bd_prot1"/>
</dbReference>
<name>A0AA97D6T0_9FIRM</name>
<dbReference type="AlphaFoldDB" id="A0AA97D6T0"/>
<dbReference type="SUPFAM" id="SSF53850">
    <property type="entry name" value="Periplasmic binding protein-like II"/>
    <property type="match status" value="1"/>
</dbReference>
<keyword evidence="3" id="KW-1185">Reference proteome</keyword>
<reference evidence="2 3" key="1">
    <citation type="submission" date="2024-06" db="EMBL/GenBank/DDBJ databases">
        <title>Caproicibacterium argilliputei sp. nov, a novel caproic acid producing anaerobic bacterium isolated from pit mud.</title>
        <authorList>
            <person name="Xia S."/>
        </authorList>
    </citation>
    <scope>NUCLEOTIDE SEQUENCE [LARGE SCALE GENOMIC DNA]</scope>
    <source>
        <strain evidence="2 3">ZCY20-5</strain>
    </source>
</reference>
<evidence type="ECO:0000256" key="1">
    <source>
        <dbReference type="SAM" id="SignalP"/>
    </source>
</evidence>
<accession>A0AA97D6T0</accession>
<dbReference type="EMBL" id="CP135996">
    <property type="protein sequence ID" value="WOC31384.1"/>
    <property type="molecule type" value="Genomic_DNA"/>
</dbReference>
<dbReference type="KEGG" id="carl:PXC00_09140"/>
<evidence type="ECO:0000313" key="2">
    <source>
        <dbReference type="EMBL" id="WOC31384.1"/>
    </source>
</evidence>
<protein>
    <submittedName>
        <fullName evidence="2">Extracellular solute-binding protein</fullName>
    </submittedName>
</protein>
<gene>
    <name evidence="2" type="ORF">PXC00_09140</name>
</gene>
<evidence type="ECO:0000313" key="3">
    <source>
        <dbReference type="Proteomes" id="UP001300604"/>
    </source>
</evidence>
<reference evidence="3" key="3">
    <citation type="submission" date="2024-06" db="EMBL/GenBank/DDBJ databases">
        <authorList>
            <person name="Zeng C."/>
        </authorList>
    </citation>
    <scope>NUCLEOTIDE SEQUENCE [LARGE SCALE GENOMIC DNA]</scope>
    <source>
        <strain evidence="3">ZCY20-5</strain>
    </source>
</reference>
<reference evidence="3" key="2">
    <citation type="submission" date="2024-06" db="EMBL/GenBank/DDBJ databases">
        <title>Caproicibacterium argilliputei sp. nov, a novel caproic acid producing anaerobic bacterium isolated from pit mud.</title>
        <authorList>
            <person name="Zeng C."/>
        </authorList>
    </citation>
    <scope>NUCLEOTIDE SEQUENCE [LARGE SCALE GENOMIC DNA]</scope>
    <source>
        <strain evidence="3">ZCY20-5</strain>
    </source>
</reference>
<proteinExistence type="predicted"/>
<sequence>MKGKRILAALLAGCMVTAGLAGCGESTGGGSSGSTGSTATSGKVKLTALFVKHSLTKDVTKMKWLQQLEDKAGVEIEWQQISADWDQKKSAMFASGEIPDLLFNAVDASGSDFVQYNGLFADMTSLIEKDAPNISQMFKDHPETKTLVTTTDSKIYATPSYQALWPKTNGTMYINKTWLDNLGLKVPTTWDELEQVLLAFKSKDANKNGSTSDEIPMDFNGFDGAYGLKNLLGSTGMQITGISPLGYFAEDGKIKNYYVDDRFKTVMKFVQKLYKEGLINKEAVTQDYSKFQSVARGSGKTAKVGFTWGWEAGDRFGNELKDQYVAIPQLKESTDTQKVCYSYDYYDLNYRSNSVAMSNQCKDKDAAMKFIDAFYNEKNSIQVLFGGMNDTDKGTKENSDGTYEVLAPADTSIDPGTWKWTNTFADDGPLYIRDEMKTKLKLGTDMQAVTKEKSVYDDVLNTVDPKKNVYPQQFMKYNQDDINTMAMNQANITNITDQTWSTWMTNANKNIDSEWSAFVTSLNNAGLTKNLEIRQKAYDEYLKTVK</sequence>
<dbReference type="Gene3D" id="3.40.190.10">
    <property type="entry name" value="Periplasmic binding protein-like II"/>
    <property type="match status" value="2"/>
</dbReference>
<dbReference type="PANTHER" id="PTHR43649:SF17">
    <property type="entry name" value="ABC TRANSPORTER SOLUTE BINDING PROTEIN-SUGAR TRANSPORT"/>
    <property type="match status" value="1"/>
</dbReference>
<dbReference type="PANTHER" id="PTHR43649">
    <property type="entry name" value="ARABINOSE-BINDING PROTEIN-RELATED"/>
    <property type="match status" value="1"/>
</dbReference>
<keyword evidence="1" id="KW-0732">Signal</keyword>